<keyword evidence="4 6" id="KW-0472">Membrane</keyword>
<dbReference type="HAMAP" id="MF_00902">
    <property type="entry name" value="TatC"/>
    <property type="match status" value="1"/>
</dbReference>
<dbReference type="PANTHER" id="PTHR30371">
    <property type="entry name" value="SEC-INDEPENDENT PROTEIN TRANSLOCASE PROTEIN TATC"/>
    <property type="match status" value="1"/>
</dbReference>
<evidence type="ECO:0000256" key="2">
    <source>
        <dbReference type="ARBA" id="ARBA00022692"/>
    </source>
</evidence>
<feature type="transmembrane region" description="Helical" evidence="6">
    <location>
        <begin position="166"/>
        <end position="197"/>
    </location>
</feature>
<feature type="region of interest" description="Disordered" evidence="5">
    <location>
        <begin position="210"/>
        <end position="235"/>
    </location>
</feature>
<dbReference type="GO" id="GO:0043953">
    <property type="term" value="P:protein transport by the Tat complex"/>
    <property type="evidence" value="ECO:0007669"/>
    <property type="project" value="TreeGrafter"/>
</dbReference>
<dbReference type="PRINTS" id="PR01840">
    <property type="entry name" value="TATCFAMILY"/>
</dbReference>
<feature type="transmembrane region" description="Helical" evidence="6">
    <location>
        <begin position="127"/>
        <end position="154"/>
    </location>
</feature>
<evidence type="ECO:0000256" key="4">
    <source>
        <dbReference type="ARBA" id="ARBA00023136"/>
    </source>
</evidence>
<proteinExistence type="inferred from homology"/>
<dbReference type="EMBL" id="BARS01005076">
    <property type="protein sequence ID" value="GAF68293.1"/>
    <property type="molecule type" value="Genomic_DNA"/>
</dbReference>
<dbReference type="Pfam" id="PF00902">
    <property type="entry name" value="TatC"/>
    <property type="match status" value="1"/>
</dbReference>
<evidence type="ECO:0008006" key="8">
    <source>
        <dbReference type="Google" id="ProtNLM"/>
    </source>
</evidence>
<evidence type="ECO:0000256" key="6">
    <source>
        <dbReference type="SAM" id="Phobius"/>
    </source>
</evidence>
<comment type="subcellular location">
    <subcellularLocation>
        <location evidence="1">Membrane</location>
        <topology evidence="1">Multi-pass membrane protein</topology>
    </subcellularLocation>
</comment>
<dbReference type="GO" id="GO:0065002">
    <property type="term" value="P:intracellular protein transmembrane transport"/>
    <property type="evidence" value="ECO:0007669"/>
    <property type="project" value="TreeGrafter"/>
</dbReference>
<evidence type="ECO:0000256" key="1">
    <source>
        <dbReference type="ARBA" id="ARBA00004141"/>
    </source>
</evidence>
<organism evidence="7">
    <name type="scientific">marine sediment metagenome</name>
    <dbReference type="NCBI Taxonomy" id="412755"/>
    <lineage>
        <taxon>unclassified sequences</taxon>
        <taxon>metagenomes</taxon>
        <taxon>ecological metagenomes</taxon>
    </lineage>
</organism>
<dbReference type="GO" id="GO:0009977">
    <property type="term" value="F:proton motive force dependent protein transmembrane transporter activity"/>
    <property type="evidence" value="ECO:0007669"/>
    <property type="project" value="TreeGrafter"/>
</dbReference>
<feature type="transmembrane region" description="Helical" evidence="6">
    <location>
        <begin position="37"/>
        <end position="58"/>
    </location>
</feature>
<evidence type="ECO:0000256" key="3">
    <source>
        <dbReference type="ARBA" id="ARBA00022989"/>
    </source>
</evidence>
<keyword evidence="2 6" id="KW-0812">Transmembrane</keyword>
<sequence>MDFSNYRPLISAMIEYIQYSLLPEGVQLLAFNWLDTFYIYILVAIVLGMLVTMPYTALELFKFIAPALYPHERRSMYKFVFVVTVLFSIGAVYAWLVLLPTTFNVLYVFAFQSNILPFFSVKDFFNMVAFGILGSGVFYTFPLVIWILVGAGLISVDTLKENRKQLFLGLIIVTAVLTPDPTPFSMLLMSIPFYILYEITIQVLSRTKKGREDPSVQRGIQASRDLLSRQQDPDA</sequence>
<evidence type="ECO:0000256" key="5">
    <source>
        <dbReference type="SAM" id="MobiDB-lite"/>
    </source>
</evidence>
<accession>X0RHP8</accession>
<protein>
    <recommendedName>
        <fullName evidence="8">Sec-independent protein translocase protein TatC</fullName>
    </recommendedName>
</protein>
<evidence type="ECO:0000313" key="7">
    <source>
        <dbReference type="EMBL" id="GAF68293.1"/>
    </source>
</evidence>
<keyword evidence="3 6" id="KW-1133">Transmembrane helix</keyword>
<comment type="caution">
    <text evidence="7">The sequence shown here is derived from an EMBL/GenBank/DDBJ whole genome shotgun (WGS) entry which is preliminary data.</text>
</comment>
<name>X0RHP8_9ZZZZ</name>
<dbReference type="GO" id="GO:0033281">
    <property type="term" value="C:TAT protein transport complex"/>
    <property type="evidence" value="ECO:0007669"/>
    <property type="project" value="TreeGrafter"/>
</dbReference>
<reference evidence="7" key="1">
    <citation type="journal article" date="2014" name="Front. Microbiol.">
        <title>High frequency of phylogenetically diverse reductive dehalogenase-homologous genes in deep subseafloor sedimentary metagenomes.</title>
        <authorList>
            <person name="Kawai M."/>
            <person name="Futagami T."/>
            <person name="Toyoda A."/>
            <person name="Takaki Y."/>
            <person name="Nishi S."/>
            <person name="Hori S."/>
            <person name="Arai W."/>
            <person name="Tsubouchi T."/>
            <person name="Morono Y."/>
            <person name="Uchiyama I."/>
            <person name="Ito T."/>
            <person name="Fujiyama A."/>
            <person name="Inagaki F."/>
            <person name="Takami H."/>
        </authorList>
    </citation>
    <scope>NUCLEOTIDE SEQUENCE</scope>
    <source>
        <strain evidence="7">Expedition CK06-06</strain>
    </source>
</reference>
<dbReference type="InterPro" id="IPR002033">
    <property type="entry name" value="TatC"/>
</dbReference>
<dbReference type="PANTHER" id="PTHR30371:SF0">
    <property type="entry name" value="SEC-INDEPENDENT PROTEIN TRANSLOCASE PROTEIN TATC, CHLOROPLASTIC-RELATED"/>
    <property type="match status" value="1"/>
</dbReference>
<feature type="transmembrane region" description="Helical" evidence="6">
    <location>
        <begin position="79"/>
        <end position="107"/>
    </location>
</feature>
<gene>
    <name evidence="7" type="ORF">S01H1_09938</name>
</gene>
<dbReference type="AlphaFoldDB" id="X0RHP8"/>